<dbReference type="EMBL" id="BAABHX010000001">
    <property type="protein sequence ID" value="GAA5087015.1"/>
    <property type="molecule type" value="Genomic_DNA"/>
</dbReference>
<sequence length="71" mass="8228">MSPVILKNIFMKKLNFLAFVIGMLALEYGKKRVGCTTKGQIDYTYIFEKNQEILKNAVIILLLLLYDELIE</sequence>
<keyword evidence="2" id="KW-1185">Reference proteome</keyword>
<proteinExistence type="predicted"/>
<comment type="caution">
    <text evidence="1">The sequence shown here is derived from an EMBL/GenBank/DDBJ whole genome shotgun (WGS) entry which is preliminary data.</text>
</comment>
<evidence type="ECO:0000313" key="1">
    <source>
        <dbReference type="EMBL" id="GAA5087015.1"/>
    </source>
</evidence>
<dbReference type="Proteomes" id="UP001500353">
    <property type="component" value="Unassembled WGS sequence"/>
</dbReference>
<name>A0ABP9M297_9FLAO</name>
<gene>
    <name evidence="1" type="ORF">GCM10023210_09510</name>
</gene>
<accession>A0ABP9M297</accession>
<protein>
    <submittedName>
        <fullName evidence="1">Uncharacterized protein</fullName>
    </submittedName>
</protein>
<organism evidence="1 2">
    <name type="scientific">Chryseobacterium ginsengisoli</name>
    <dbReference type="NCBI Taxonomy" id="363853"/>
    <lineage>
        <taxon>Bacteria</taxon>
        <taxon>Pseudomonadati</taxon>
        <taxon>Bacteroidota</taxon>
        <taxon>Flavobacteriia</taxon>
        <taxon>Flavobacteriales</taxon>
        <taxon>Weeksellaceae</taxon>
        <taxon>Chryseobacterium group</taxon>
        <taxon>Chryseobacterium</taxon>
    </lineage>
</organism>
<evidence type="ECO:0000313" key="2">
    <source>
        <dbReference type="Proteomes" id="UP001500353"/>
    </source>
</evidence>
<reference evidence="2" key="1">
    <citation type="journal article" date="2019" name="Int. J. Syst. Evol. Microbiol.">
        <title>The Global Catalogue of Microorganisms (GCM) 10K type strain sequencing project: providing services to taxonomists for standard genome sequencing and annotation.</title>
        <authorList>
            <consortium name="The Broad Institute Genomics Platform"/>
            <consortium name="The Broad Institute Genome Sequencing Center for Infectious Disease"/>
            <person name="Wu L."/>
            <person name="Ma J."/>
        </authorList>
    </citation>
    <scope>NUCLEOTIDE SEQUENCE [LARGE SCALE GENOMIC DNA]</scope>
    <source>
        <strain evidence="2">JCM 18019</strain>
    </source>
</reference>